<evidence type="ECO:0000256" key="1">
    <source>
        <dbReference type="SAM" id="MobiDB-lite"/>
    </source>
</evidence>
<accession>A0A8T3A558</accession>
<sequence length="60" mass="6998">MQRESGFLLVRSPETFYMRRILARYPQQKTSRRSTGRASSGASRNQDKGMPRTVEEQILH</sequence>
<dbReference type="Proteomes" id="UP000829196">
    <property type="component" value="Unassembled WGS sequence"/>
</dbReference>
<protein>
    <submittedName>
        <fullName evidence="2">Uncharacterized protein</fullName>
    </submittedName>
</protein>
<proteinExistence type="predicted"/>
<comment type="caution">
    <text evidence="2">The sequence shown here is derived from an EMBL/GenBank/DDBJ whole genome shotgun (WGS) entry which is preliminary data.</text>
</comment>
<evidence type="ECO:0000313" key="2">
    <source>
        <dbReference type="EMBL" id="KAI0489302.1"/>
    </source>
</evidence>
<dbReference type="AlphaFoldDB" id="A0A8T3A558"/>
<gene>
    <name evidence="2" type="ORF">KFK09_029144</name>
</gene>
<organism evidence="2 3">
    <name type="scientific">Dendrobium nobile</name>
    <name type="common">Orchid</name>
    <dbReference type="NCBI Taxonomy" id="94219"/>
    <lineage>
        <taxon>Eukaryota</taxon>
        <taxon>Viridiplantae</taxon>
        <taxon>Streptophyta</taxon>
        <taxon>Embryophyta</taxon>
        <taxon>Tracheophyta</taxon>
        <taxon>Spermatophyta</taxon>
        <taxon>Magnoliopsida</taxon>
        <taxon>Liliopsida</taxon>
        <taxon>Asparagales</taxon>
        <taxon>Orchidaceae</taxon>
        <taxon>Epidendroideae</taxon>
        <taxon>Malaxideae</taxon>
        <taxon>Dendrobiinae</taxon>
        <taxon>Dendrobium</taxon>
    </lineage>
</organism>
<dbReference type="EMBL" id="JAGYWB010000019">
    <property type="protein sequence ID" value="KAI0489302.1"/>
    <property type="molecule type" value="Genomic_DNA"/>
</dbReference>
<name>A0A8T3A558_DENNO</name>
<keyword evidence="3" id="KW-1185">Reference proteome</keyword>
<feature type="region of interest" description="Disordered" evidence="1">
    <location>
        <begin position="23"/>
        <end position="60"/>
    </location>
</feature>
<evidence type="ECO:0000313" key="3">
    <source>
        <dbReference type="Proteomes" id="UP000829196"/>
    </source>
</evidence>
<reference evidence="2" key="1">
    <citation type="journal article" date="2022" name="Front. Genet.">
        <title>Chromosome-Scale Assembly of the Dendrobium nobile Genome Provides Insights Into the Molecular Mechanism of the Biosynthesis of the Medicinal Active Ingredient of Dendrobium.</title>
        <authorList>
            <person name="Xu Q."/>
            <person name="Niu S.-C."/>
            <person name="Li K.-L."/>
            <person name="Zheng P.-J."/>
            <person name="Zhang X.-J."/>
            <person name="Jia Y."/>
            <person name="Liu Y."/>
            <person name="Niu Y.-X."/>
            <person name="Yu L.-H."/>
            <person name="Chen D.-F."/>
            <person name="Zhang G.-Q."/>
        </authorList>
    </citation>
    <scope>NUCLEOTIDE SEQUENCE</scope>
    <source>
        <tissue evidence="2">Leaf</tissue>
    </source>
</reference>
<feature type="compositionally biased region" description="Basic and acidic residues" evidence="1">
    <location>
        <begin position="45"/>
        <end position="60"/>
    </location>
</feature>